<dbReference type="GO" id="GO:0009231">
    <property type="term" value="P:riboflavin biosynthetic process"/>
    <property type="evidence" value="ECO:0007669"/>
    <property type="project" value="UniProtKB-UniPathway"/>
</dbReference>
<dbReference type="KEGG" id="hakz:J0X25_01670"/>
<proteinExistence type="inferred from homology"/>
<dbReference type="EMBL" id="CP071462">
    <property type="protein sequence ID" value="QSW99698.1"/>
    <property type="molecule type" value="Genomic_DNA"/>
</dbReference>
<dbReference type="Pfam" id="PF00926">
    <property type="entry name" value="DHBP_synthase"/>
    <property type="match status" value="1"/>
</dbReference>
<dbReference type="SUPFAM" id="SSF55821">
    <property type="entry name" value="YrdC/RibB"/>
    <property type="match status" value="1"/>
</dbReference>
<keyword evidence="1 6" id="KW-0686">Riboflavin biosynthesis</keyword>
<dbReference type="PANTHER" id="PTHR21327:SF46">
    <property type="entry name" value="3,4-DIHYDROXY-2-BUTANONE 4-PHOSPHATE SYNTHASE"/>
    <property type="match status" value="1"/>
</dbReference>
<keyword evidence="5 6" id="KW-0456">Lyase</keyword>
<feature type="compositionally biased region" description="Low complexity" evidence="7">
    <location>
        <begin position="11"/>
        <end position="35"/>
    </location>
</feature>
<evidence type="ECO:0000256" key="2">
    <source>
        <dbReference type="ARBA" id="ARBA00022723"/>
    </source>
</evidence>
<reference evidence="8 9" key="1">
    <citation type="submission" date="2021-03" db="EMBL/GenBank/DDBJ databases">
        <title>Haloterrigena longa sp. nov. and Haloterrigena limicola sp. nov., extremely halophilic archaea isolated from a salt lake.</title>
        <authorList>
            <person name="Henglin C."/>
        </authorList>
    </citation>
    <scope>NUCLEOTIDE SEQUENCE [LARGE SCALE GENOMIC DNA]</scope>
    <source>
        <strain evidence="8 9">KZCA68</strain>
    </source>
</reference>
<organism evidence="8 9">
    <name type="scientific">Haloterrigena alkaliphila</name>
    <dbReference type="NCBI Taxonomy" id="2816475"/>
    <lineage>
        <taxon>Archaea</taxon>
        <taxon>Methanobacteriati</taxon>
        <taxon>Methanobacteriota</taxon>
        <taxon>Stenosarchaea group</taxon>
        <taxon>Halobacteria</taxon>
        <taxon>Halobacteriales</taxon>
        <taxon>Natrialbaceae</taxon>
        <taxon>Haloterrigena</taxon>
    </lineage>
</organism>
<dbReference type="InterPro" id="IPR017945">
    <property type="entry name" value="DHBP_synth_RibB-like_a/b_dom"/>
</dbReference>
<evidence type="ECO:0000256" key="3">
    <source>
        <dbReference type="ARBA" id="ARBA00022842"/>
    </source>
</evidence>
<dbReference type="InterPro" id="IPR000422">
    <property type="entry name" value="DHBP_synthase_RibB"/>
</dbReference>
<dbReference type="PANTHER" id="PTHR21327">
    <property type="entry name" value="GTP CYCLOHYDROLASE II-RELATED"/>
    <property type="match status" value="1"/>
</dbReference>
<evidence type="ECO:0000256" key="7">
    <source>
        <dbReference type="SAM" id="MobiDB-lite"/>
    </source>
</evidence>
<dbReference type="GO" id="GO:0046872">
    <property type="term" value="F:metal ion binding"/>
    <property type="evidence" value="ECO:0007669"/>
    <property type="project" value="UniProtKB-KW"/>
</dbReference>
<dbReference type="Gene3D" id="3.90.870.10">
    <property type="entry name" value="DHBP synthase"/>
    <property type="match status" value="1"/>
</dbReference>
<comment type="cofactor">
    <cofactor evidence="6">
        <name>Mg(2+)</name>
        <dbReference type="ChEBI" id="CHEBI:18420"/>
    </cofactor>
    <cofactor evidence="6">
        <name>Mn(2+)</name>
        <dbReference type="ChEBI" id="CHEBI:29035"/>
    </cofactor>
    <text evidence="6">Binds 2 divalent metal cations per subunit. Magnesium or manganese.</text>
</comment>
<gene>
    <name evidence="8" type="primary">ribB</name>
    <name evidence="8" type="ORF">J0X25_01670</name>
</gene>
<dbReference type="GeneID" id="63185973"/>
<feature type="region of interest" description="Disordered" evidence="7">
    <location>
        <begin position="1"/>
        <end position="36"/>
    </location>
</feature>
<comment type="pathway">
    <text evidence="6">Cofactor biosynthesis; riboflavin biosynthesis; 2-hydroxy-3-oxobutyl phosphate from D-ribulose 5-phosphate: step 1/1.</text>
</comment>
<protein>
    <recommendedName>
        <fullName evidence="6">3,4-dihydroxy-2-butanone 4-phosphate synthase</fullName>
        <shortName evidence="6">DHBP synthase</shortName>
        <ecNumber evidence="6">4.1.99.12</ecNumber>
    </recommendedName>
</protein>
<keyword evidence="4 6" id="KW-0464">Manganese</keyword>
<evidence type="ECO:0000256" key="4">
    <source>
        <dbReference type="ARBA" id="ARBA00023211"/>
    </source>
</evidence>
<evidence type="ECO:0000313" key="8">
    <source>
        <dbReference type="EMBL" id="QSW99698.1"/>
    </source>
</evidence>
<evidence type="ECO:0000256" key="5">
    <source>
        <dbReference type="ARBA" id="ARBA00023239"/>
    </source>
</evidence>
<comment type="function">
    <text evidence="6">Catalyzes the conversion of D-ribulose 5-phosphate to formate and 3,4-dihydroxy-2-butanone 4-phosphate.</text>
</comment>
<keyword evidence="3 6" id="KW-0460">Magnesium</keyword>
<dbReference type="EC" id="4.1.99.12" evidence="6"/>
<name>A0A8A2VNJ8_9EURY</name>
<sequence>MTGHHAGPRSNAATDGEANATAEGEANATADGGTNRATTADAVDRALEALRVGEPVLVHDAADREGETDLIYHADAVTPEAVARLRNDAGGLVCVALGHEVAEAFDLPFYTEEVDHPASGDHELGYDERSSFSLTVNHRDTYTGITDNDRSTTIRALGEAAAAPAETEFAAEFRVPGHVHLLKAAPDLLAQREGHTELGVALANAAALSAAVVVCEMLDDETGEALSPVDARAYADRHGFTYLEGSEVLERLG</sequence>
<accession>A0A8A2VNJ8</accession>
<keyword evidence="2 6" id="KW-0479">Metal-binding</keyword>
<evidence type="ECO:0000313" key="9">
    <source>
        <dbReference type="Proteomes" id="UP000663203"/>
    </source>
</evidence>
<comment type="subunit">
    <text evidence="6">Homodimer.</text>
</comment>
<evidence type="ECO:0000256" key="1">
    <source>
        <dbReference type="ARBA" id="ARBA00022619"/>
    </source>
</evidence>
<dbReference type="GO" id="GO:0008686">
    <property type="term" value="F:3,4-dihydroxy-2-butanone-4-phosphate synthase activity"/>
    <property type="evidence" value="ECO:0007669"/>
    <property type="project" value="UniProtKB-EC"/>
</dbReference>
<dbReference type="AlphaFoldDB" id="A0A8A2VNJ8"/>
<evidence type="ECO:0000256" key="6">
    <source>
        <dbReference type="RuleBase" id="RU003843"/>
    </source>
</evidence>
<dbReference type="GO" id="GO:0005829">
    <property type="term" value="C:cytosol"/>
    <property type="evidence" value="ECO:0007669"/>
    <property type="project" value="TreeGrafter"/>
</dbReference>
<dbReference type="NCBIfam" id="TIGR00506">
    <property type="entry name" value="ribB"/>
    <property type="match status" value="1"/>
</dbReference>
<keyword evidence="9" id="KW-1185">Reference proteome</keyword>
<comment type="catalytic activity">
    <reaction evidence="6">
        <text>D-ribulose 5-phosphate = (2S)-2-hydroxy-3-oxobutyl phosphate + formate + H(+)</text>
        <dbReference type="Rhea" id="RHEA:18457"/>
        <dbReference type="ChEBI" id="CHEBI:15378"/>
        <dbReference type="ChEBI" id="CHEBI:15740"/>
        <dbReference type="ChEBI" id="CHEBI:58121"/>
        <dbReference type="ChEBI" id="CHEBI:58830"/>
        <dbReference type="EC" id="4.1.99.12"/>
    </reaction>
</comment>
<comment type="similarity">
    <text evidence="6">Belongs to the DHBP synthase family.</text>
</comment>
<dbReference type="UniPathway" id="UPA00275">
    <property type="reaction ID" value="UER00399"/>
</dbReference>
<dbReference type="RefSeq" id="WP_207289304.1">
    <property type="nucleotide sequence ID" value="NZ_CP071462.1"/>
</dbReference>
<dbReference type="Proteomes" id="UP000663203">
    <property type="component" value="Chromosome"/>
</dbReference>